<dbReference type="Pfam" id="PF00570">
    <property type="entry name" value="HRDC"/>
    <property type="match status" value="1"/>
</dbReference>
<accession>A0A835XIK1</accession>
<feature type="domain" description="HRDC" evidence="2">
    <location>
        <begin position="3"/>
        <end position="84"/>
    </location>
</feature>
<protein>
    <recommendedName>
        <fullName evidence="2">HRDC domain-containing protein</fullName>
    </recommendedName>
</protein>
<keyword evidence="4" id="KW-1185">Reference proteome</keyword>
<feature type="region of interest" description="Disordered" evidence="1">
    <location>
        <begin position="172"/>
        <end position="203"/>
    </location>
</feature>
<dbReference type="InterPro" id="IPR044876">
    <property type="entry name" value="HRDC_dom_sf"/>
</dbReference>
<feature type="region of interest" description="Disordered" evidence="1">
    <location>
        <begin position="82"/>
        <end position="102"/>
    </location>
</feature>
<proteinExistence type="predicted"/>
<dbReference type="InterPro" id="IPR002121">
    <property type="entry name" value="HRDC_dom"/>
</dbReference>
<comment type="caution">
    <text evidence="3">The sequence shown here is derived from an EMBL/GenBank/DDBJ whole genome shotgun (WGS) entry which is preliminary data.</text>
</comment>
<dbReference type="SUPFAM" id="SSF47819">
    <property type="entry name" value="HRDC-like"/>
    <property type="match status" value="1"/>
</dbReference>
<dbReference type="Gene3D" id="1.10.150.80">
    <property type="entry name" value="HRDC domain"/>
    <property type="match status" value="1"/>
</dbReference>
<dbReference type="AlphaFoldDB" id="A0A835XIK1"/>
<dbReference type="InterPro" id="IPR010997">
    <property type="entry name" value="HRDC-like_sf"/>
</dbReference>
<evidence type="ECO:0000313" key="3">
    <source>
        <dbReference type="EMBL" id="KAG2482961.1"/>
    </source>
</evidence>
<organism evidence="3 4">
    <name type="scientific">Edaphochlamys debaryana</name>
    <dbReference type="NCBI Taxonomy" id="47281"/>
    <lineage>
        <taxon>Eukaryota</taxon>
        <taxon>Viridiplantae</taxon>
        <taxon>Chlorophyta</taxon>
        <taxon>core chlorophytes</taxon>
        <taxon>Chlorophyceae</taxon>
        <taxon>CS clade</taxon>
        <taxon>Chlamydomonadales</taxon>
        <taxon>Chlamydomonadales incertae sedis</taxon>
        <taxon>Edaphochlamys</taxon>
    </lineage>
</organism>
<dbReference type="GO" id="GO:0000166">
    <property type="term" value="F:nucleotide binding"/>
    <property type="evidence" value="ECO:0007669"/>
    <property type="project" value="InterPro"/>
</dbReference>
<sequence length="203" mass="21680">MPDRNSMALRDALWEFRRQQMHYWGYCKAFVVLQNAMIDGIVEQRPKSHKQLTEVPGIKGGRADKYGKGILELVAAFDPVNGPRRHEAPTGASAAAAKRRKAKEAKDARTALAALAALAAESDEEGAFEEEVVGVAVGVVKEEDGEVMEAFSAEAVVERRTEAKAGRAARAAARAAAAAALPPAPATPSPRKRTRAHAAGELE</sequence>
<evidence type="ECO:0000259" key="2">
    <source>
        <dbReference type="PROSITE" id="PS50967"/>
    </source>
</evidence>
<name>A0A835XIK1_9CHLO</name>
<feature type="compositionally biased region" description="Low complexity" evidence="1">
    <location>
        <begin position="172"/>
        <end position="181"/>
    </location>
</feature>
<dbReference type="EMBL" id="JAEHOE010000195">
    <property type="protein sequence ID" value="KAG2482961.1"/>
    <property type="molecule type" value="Genomic_DNA"/>
</dbReference>
<dbReference type="PROSITE" id="PS50967">
    <property type="entry name" value="HRDC"/>
    <property type="match status" value="1"/>
</dbReference>
<evidence type="ECO:0000256" key="1">
    <source>
        <dbReference type="SAM" id="MobiDB-lite"/>
    </source>
</evidence>
<reference evidence="3" key="1">
    <citation type="journal article" date="2020" name="bioRxiv">
        <title>Comparative genomics of Chlamydomonas.</title>
        <authorList>
            <person name="Craig R.J."/>
            <person name="Hasan A.R."/>
            <person name="Ness R.W."/>
            <person name="Keightley P.D."/>
        </authorList>
    </citation>
    <scope>NUCLEOTIDE SEQUENCE</scope>
    <source>
        <strain evidence="3">CCAP 11/70</strain>
    </source>
</reference>
<dbReference type="GO" id="GO:0003676">
    <property type="term" value="F:nucleic acid binding"/>
    <property type="evidence" value="ECO:0007669"/>
    <property type="project" value="InterPro"/>
</dbReference>
<dbReference type="Proteomes" id="UP000612055">
    <property type="component" value="Unassembled WGS sequence"/>
</dbReference>
<gene>
    <name evidence="3" type="ORF">HYH03_018138</name>
</gene>
<evidence type="ECO:0000313" key="4">
    <source>
        <dbReference type="Proteomes" id="UP000612055"/>
    </source>
</evidence>